<protein>
    <submittedName>
        <fullName evidence="2">Phage-related capsid scaffolding protein (GPO-like)</fullName>
    </submittedName>
</protein>
<dbReference type="RefSeq" id="WP_086393261.1">
    <property type="nucleotide sequence ID" value="NZ_CP046898.1"/>
</dbReference>
<evidence type="ECO:0000313" key="3">
    <source>
        <dbReference type="Proteomes" id="UP000252694"/>
    </source>
</evidence>
<name>A0A333V1L9_ACIBA</name>
<proteinExistence type="predicted"/>
<organism evidence="2 3">
    <name type="scientific">Acinetobacter baumannii</name>
    <dbReference type="NCBI Taxonomy" id="470"/>
    <lineage>
        <taxon>Bacteria</taxon>
        <taxon>Pseudomonadati</taxon>
        <taxon>Pseudomonadota</taxon>
        <taxon>Gammaproteobacteria</taxon>
        <taxon>Moraxellales</taxon>
        <taxon>Moraxellaceae</taxon>
        <taxon>Acinetobacter</taxon>
        <taxon>Acinetobacter calcoaceticus/baumannii complex</taxon>
    </lineage>
</organism>
<feature type="region of interest" description="Disordered" evidence="1">
    <location>
        <begin position="250"/>
        <end position="276"/>
    </location>
</feature>
<feature type="compositionally biased region" description="Polar residues" evidence="1">
    <location>
        <begin position="266"/>
        <end position="276"/>
    </location>
</feature>
<evidence type="ECO:0000256" key="1">
    <source>
        <dbReference type="SAM" id="MobiDB-lite"/>
    </source>
</evidence>
<evidence type="ECO:0000313" key="2">
    <source>
        <dbReference type="EMBL" id="SST22045.1"/>
    </source>
</evidence>
<sequence>MKKSKFFRVAVAGSTTDGRVIEATWIQQMAKNYSQNTYTALGNLEHIKGLSPSSEFCNYAKVEALKAEEVTINGQKKLALFVQVTAYEELIELHKKGKKLFCSIEVNPNFADTGEAYLVGLAFTDNPASLGTQIMEFAAKTPDANIFSSRKQDAENLFTAAEEAELQFDDSSDSEPTKGLFSKVLDWLKPQQEQQENKNKDQFKEVSDSLEAIAKTFGENQTKVQKVETEFSQLKTKYSKLEKDFNDLKTKLEGEENPGTPPAPENTGNFSEQIEC</sequence>
<accession>A0A333V1L9</accession>
<reference evidence="2 3" key="1">
    <citation type="submission" date="2018-07" db="EMBL/GenBank/DDBJ databases">
        <authorList>
            <consortium name="Pathogen Informatics"/>
        </authorList>
    </citation>
    <scope>NUCLEOTIDE SEQUENCE [LARGE SCALE GENOMIC DNA]</scope>
    <source>
        <strain evidence="2 3">4300STDY7045823</strain>
    </source>
</reference>
<dbReference type="Proteomes" id="UP000252694">
    <property type="component" value="Unassembled WGS sequence"/>
</dbReference>
<dbReference type="Pfam" id="PF05929">
    <property type="entry name" value="Phage_GPO"/>
    <property type="match status" value="1"/>
</dbReference>
<dbReference type="EMBL" id="UFMQ01000005">
    <property type="protein sequence ID" value="SST22045.1"/>
    <property type="molecule type" value="Genomic_DNA"/>
</dbReference>
<dbReference type="AlphaFoldDB" id="A0A333V1L9"/>
<dbReference type="InterPro" id="IPR009228">
    <property type="entry name" value="Capsid_scaffold_GpO"/>
</dbReference>
<gene>
    <name evidence="2" type="ORF">SAMEA104305318_01600</name>
</gene>